<reference evidence="1 2" key="1">
    <citation type="journal article" date="2007" name="Genome Biol.">
        <title>Genome analysis and genome-wide proteomics of Thermococcus gammatolerans, the most radioresistant organism known amongst the Archaea.</title>
        <authorList>
            <person name="Zivanovic Y."/>
            <person name="Armengaud J."/>
            <person name="Lagorce A."/>
            <person name="Leplat C."/>
            <person name="Guerin P."/>
            <person name="Dutertre M."/>
            <person name="Anthouard V."/>
            <person name="Forterre P."/>
            <person name="Wincker P."/>
            <person name="Confalonieri F."/>
        </authorList>
    </citation>
    <scope>NUCLEOTIDE SEQUENCE [LARGE SCALE GENOMIC DNA]</scope>
    <source>
        <strain evidence="2">DSM 15229 / JCM 11827 / EJ3</strain>
    </source>
</reference>
<proteinExistence type="predicted"/>
<dbReference type="OrthoDB" id="103636at2157"/>
<dbReference type="STRING" id="593117.TGAM_1893"/>
<dbReference type="Proteomes" id="UP000001488">
    <property type="component" value="Chromosome"/>
</dbReference>
<sequence>MKKFLFFFVLSIIPIFLLPVNCLVISDGNHERVYSLGVHNVTIRYIHSVERSTVIEVLQVNSSGIYAREMWWKDFGAGLPEDIQFMKDGFYVKKIEIPLGKSLDFWFIPLNRARIYVDGNLVLQPKSEVLVHFRVERCMLIQKAVGRC</sequence>
<gene>
    <name evidence="1" type="ordered locus">TGAM_1893</name>
</gene>
<evidence type="ECO:0000313" key="1">
    <source>
        <dbReference type="EMBL" id="ACS34395.1"/>
    </source>
</evidence>
<dbReference type="eggNOG" id="arCOG02991">
    <property type="taxonomic scope" value="Archaea"/>
</dbReference>
<accession>C5A1X6</accession>
<dbReference type="KEGG" id="tga:TGAM_1893"/>
<dbReference type="HOGENOM" id="CLU_144588_0_0_2"/>
<evidence type="ECO:0008006" key="3">
    <source>
        <dbReference type="Google" id="ProtNLM"/>
    </source>
</evidence>
<keyword evidence="2" id="KW-1185">Reference proteome</keyword>
<dbReference type="PATRIC" id="fig|593117.10.peg.1904"/>
<organism evidence="1 2">
    <name type="scientific">Thermococcus gammatolerans (strain DSM 15229 / JCM 11827 / EJ3)</name>
    <dbReference type="NCBI Taxonomy" id="593117"/>
    <lineage>
        <taxon>Archaea</taxon>
        <taxon>Methanobacteriati</taxon>
        <taxon>Methanobacteriota</taxon>
        <taxon>Thermococci</taxon>
        <taxon>Thermococcales</taxon>
        <taxon>Thermococcaceae</taxon>
        <taxon>Thermococcus</taxon>
    </lineage>
</organism>
<name>C5A1X6_THEGJ</name>
<dbReference type="EMBL" id="CP001398">
    <property type="protein sequence ID" value="ACS34395.1"/>
    <property type="molecule type" value="Genomic_DNA"/>
</dbReference>
<dbReference type="PaxDb" id="593117-TGAM_1893"/>
<evidence type="ECO:0000313" key="2">
    <source>
        <dbReference type="Proteomes" id="UP000001488"/>
    </source>
</evidence>
<dbReference type="InterPro" id="IPR015001">
    <property type="entry name" value="DUF1850"/>
</dbReference>
<protein>
    <recommendedName>
        <fullName evidence="3">DUF1850 domain-containing protein</fullName>
    </recommendedName>
</protein>
<dbReference type="RefSeq" id="WP_015859502.1">
    <property type="nucleotide sequence ID" value="NC_012804.1"/>
</dbReference>
<dbReference type="GeneID" id="7988297"/>
<dbReference type="AlphaFoldDB" id="C5A1X6"/>
<dbReference type="Pfam" id="PF08905">
    <property type="entry name" value="DUF1850"/>
    <property type="match status" value="1"/>
</dbReference>